<feature type="non-terminal residue" evidence="1">
    <location>
        <position position="101"/>
    </location>
</feature>
<organism evidence="1">
    <name type="scientific">Tanacetum cinerariifolium</name>
    <name type="common">Dalmatian daisy</name>
    <name type="synonym">Chrysanthemum cinerariifolium</name>
    <dbReference type="NCBI Taxonomy" id="118510"/>
    <lineage>
        <taxon>Eukaryota</taxon>
        <taxon>Viridiplantae</taxon>
        <taxon>Streptophyta</taxon>
        <taxon>Embryophyta</taxon>
        <taxon>Tracheophyta</taxon>
        <taxon>Spermatophyta</taxon>
        <taxon>Magnoliopsida</taxon>
        <taxon>eudicotyledons</taxon>
        <taxon>Gunneridae</taxon>
        <taxon>Pentapetalae</taxon>
        <taxon>asterids</taxon>
        <taxon>campanulids</taxon>
        <taxon>Asterales</taxon>
        <taxon>Asteraceae</taxon>
        <taxon>Asteroideae</taxon>
        <taxon>Anthemideae</taxon>
        <taxon>Anthemidinae</taxon>
        <taxon>Tanacetum</taxon>
    </lineage>
</organism>
<dbReference type="EMBL" id="BKCJ010305742">
    <property type="protein sequence ID" value="GEZ65336.1"/>
    <property type="molecule type" value="Genomic_DNA"/>
</dbReference>
<name>A0A699IGZ9_TANCI</name>
<reference evidence="1" key="1">
    <citation type="journal article" date="2019" name="Sci. Rep.">
        <title>Draft genome of Tanacetum cinerariifolium, the natural source of mosquito coil.</title>
        <authorList>
            <person name="Yamashiro T."/>
            <person name="Shiraishi A."/>
            <person name="Satake H."/>
            <person name="Nakayama K."/>
        </authorList>
    </citation>
    <scope>NUCLEOTIDE SEQUENCE</scope>
</reference>
<comment type="caution">
    <text evidence="1">The sequence shown here is derived from an EMBL/GenBank/DDBJ whole genome shotgun (WGS) entry which is preliminary data.</text>
</comment>
<protein>
    <submittedName>
        <fullName evidence="1">Uncharacterized protein</fullName>
    </submittedName>
</protein>
<sequence>MPCSSDKSADVVATKTHDILRESRVFVVYDETHGRWAKLLGFQREIPGIVYVNNKSLYMCHSTKKFGIWVVWTSHADEPIKVSNGLRLWLKVSRVEIRDLV</sequence>
<proteinExistence type="predicted"/>
<gene>
    <name evidence="1" type="ORF">Tci_537309</name>
</gene>
<dbReference type="AlphaFoldDB" id="A0A699IGZ9"/>
<accession>A0A699IGZ9</accession>
<evidence type="ECO:0000313" key="1">
    <source>
        <dbReference type="EMBL" id="GEZ65336.1"/>
    </source>
</evidence>